<evidence type="ECO:0000256" key="2">
    <source>
        <dbReference type="ARBA" id="ARBA00022450"/>
    </source>
</evidence>
<dbReference type="InterPro" id="IPR020845">
    <property type="entry name" value="AMP-binding_CS"/>
</dbReference>
<dbReference type="RefSeq" id="WP_114406897.1">
    <property type="nucleotide sequence ID" value="NZ_QOWE01000011.1"/>
</dbReference>
<comment type="caution">
    <text evidence="6">The sequence shown here is derived from an EMBL/GenBank/DDBJ whole genome shotgun (WGS) entry which is preliminary data.</text>
</comment>
<dbReference type="InterPro" id="IPR013217">
    <property type="entry name" value="Methyltransf_12"/>
</dbReference>
<protein>
    <submittedName>
        <fullName evidence="6">Amino acid adenylation domain-containing protein</fullName>
    </submittedName>
</protein>
<dbReference type="Pfam" id="PF00501">
    <property type="entry name" value="AMP-binding"/>
    <property type="match status" value="1"/>
</dbReference>
<dbReference type="GO" id="GO:0043041">
    <property type="term" value="P:amino acid activation for nonribosomal peptide biosynthetic process"/>
    <property type="evidence" value="ECO:0007669"/>
    <property type="project" value="TreeGrafter"/>
</dbReference>
<evidence type="ECO:0000256" key="1">
    <source>
        <dbReference type="ARBA" id="ARBA00001957"/>
    </source>
</evidence>
<keyword evidence="7" id="KW-1185">Reference proteome</keyword>
<dbReference type="Gene3D" id="3.40.50.150">
    <property type="entry name" value="Vaccinia Virus protein VP39"/>
    <property type="match status" value="1"/>
</dbReference>
<dbReference type="Pfam" id="PF00668">
    <property type="entry name" value="Condensation"/>
    <property type="match status" value="1"/>
</dbReference>
<dbReference type="InterPro" id="IPR045851">
    <property type="entry name" value="AMP-bd_C_sf"/>
</dbReference>
<dbReference type="FunFam" id="3.40.50.12780:FF:000012">
    <property type="entry name" value="Non-ribosomal peptide synthetase"/>
    <property type="match status" value="1"/>
</dbReference>
<dbReference type="SUPFAM" id="SSF53335">
    <property type="entry name" value="S-adenosyl-L-methionine-dependent methyltransferases"/>
    <property type="match status" value="1"/>
</dbReference>
<dbReference type="PANTHER" id="PTHR45527">
    <property type="entry name" value="NONRIBOSOMAL PEPTIDE SYNTHETASE"/>
    <property type="match status" value="1"/>
</dbReference>
<organism evidence="6 7">
    <name type="scientific">Larkinella punicea</name>
    <dbReference type="NCBI Taxonomy" id="2315727"/>
    <lineage>
        <taxon>Bacteria</taxon>
        <taxon>Pseudomonadati</taxon>
        <taxon>Bacteroidota</taxon>
        <taxon>Cytophagia</taxon>
        <taxon>Cytophagales</taxon>
        <taxon>Spirosomataceae</taxon>
        <taxon>Larkinella</taxon>
    </lineage>
</organism>
<name>A0A368JMG5_9BACT</name>
<keyword evidence="4" id="KW-0677">Repeat</keyword>
<dbReference type="InterPro" id="IPR020806">
    <property type="entry name" value="PKS_PP-bd"/>
</dbReference>
<dbReference type="GO" id="GO:0003824">
    <property type="term" value="F:catalytic activity"/>
    <property type="evidence" value="ECO:0007669"/>
    <property type="project" value="InterPro"/>
</dbReference>
<dbReference type="Gene3D" id="3.40.50.980">
    <property type="match status" value="2"/>
</dbReference>
<evidence type="ECO:0000313" key="7">
    <source>
        <dbReference type="Proteomes" id="UP000253383"/>
    </source>
</evidence>
<dbReference type="InterPro" id="IPR020459">
    <property type="entry name" value="AMP-binding"/>
</dbReference>
<reference evidence="6 7" key="1">
    <citation type="submission" date="2018-07" db="EMBL/GenBank/DDBJ databases">
        <title>Genome analysis of Larkinella rosea.</title>
        <authorList>
            <person name="Zhou Z."/>
            <person name="Wang G."/>
        </authorList>
    </citation>
    <scope>NUCLEOTIDE SEQUENCE [LARGE SCALE GENOMIC DNA]</scope>
    <source>
        <strain evidence="7">zzj9</strain>
    </source>
</reference>
<dbReference type="Gene3D" id="1.10.1200.10">
    <property type="entry name" value="ACP-like"/>
    <property type="match status" value="1"/>
</dbReference>
<dbReference type="Proteomes" id="UP000253383">
    <property type="component" value="Unassembled WGS sequence"/>
</dbReference>
<proteinExistence type="predicted"/>
<gene>
    <name evidence="6" type="ORF">DUE52_15315</name>
</gene>
<dbReference type="Pfam" id="PF00550">
    <property type="entry name" value="PP-binding"/>
    <property type="match status" value="1"/>
</dbReference>
<dbReference type="GO" id="GO:0031177">
    <property type="term" value="F:phosphopantetheine binding"/>
    <property type="evidence" value="ECO:0007669"/>
    <property type="project" value="InterPro"/>
</dbReference>
<evidence type="ECO:0000259" key="5">
    <source>
        <dbReference type="PROSITE" id="PS50075"/>
    </source>
</evidence>
<dbReference type="PRINTS" id="PR00154">
    <property type="entry name" value="AMPBINDING"/>
</dbReference>
<dbReference type="Pfam" id="PF00975">
    <property type="entry name" value="Thioesterase"/>
    <property type="match status" value="1"/>
</dbReference>
<dbReference type="Gene3D" id="3.30.300.30">
    <property type="match status" value="2"/>
</dbReference>
<dbReference type="InterPro" id="IPR029058">
    <property type="entry name" value="AB_hydrolase_fold"/>
</dbReference>
<dbReference type="InterPro" id="IPR001031">
    <property type="entry name" value="Thioesterase"/>
</dbReference>
<evidence type="ECO:0000256" key="3">
    <source>
        <dbReference type="ARBA" id="ARBA00022553"/>
    </source>
</evidence>
<dbReference type="InterPro" id="IPR001242">
    <property type="entry name" value="Condensation_dom"/>
</dbReference>
<dbReference type="InterPro" id="IPR010071">
    <property type="entry name" value="AA_adenyl_dom"/>
</dbReference>
<comment type="cofactor">
    <cofactor evidence="1">
        <name>pantetheine 4'-phosphate</name>
        <dbReference type="ChEBI" id="CHEBI:47942"/>
    </cofactor>
</comment>
<dbReference type="SMART" id="SM00823">
    <property type="entry name" value="PKS_PP"/>
    <property type="match status" value="1"/>
</dbReference>
<dbReference type="PROSITE" id="PS00455">
    <property type="entry name" value="AMP_BINDING"/>
    <property type="match status" value="1"/>
</dbReference>
<dbReference type="InterPro" id="IPR029063">
    <property type="entry name" value="SAM-dependent_MTases_sf"/>
</dbReference>
<accession>A0A368JMG5</accession>
<dbReference type="InterPro" id="IPR009081">
    <property type="entry name" value="PP-bd_ACP"/>
</dbReference>
<dbReference type="SUPFAM" id="SSF53474">
    <property type="entry name" value="alpha/beta-Hydrolases"/>
    <property type="match status" value="1"/>
</dbReference>
<feature type="domain" description="Carrier" evidence="5">
    <location>
        <begin position="1399"/>
        <end position="1474"/>
    </location>
</feature>
<evidence type="ECO:0000256" key="4">
    <source>
        <dbReference type="ARBA" id="ARBA00022737"/>
    </source>
</evidence>
<keyword evidence="2" id="KW-0596">Phosphopantetheine</keyword>
<dbReference type="GO" id="GO:0005737">
    <property type="term" value="C:cytoplasm"/>
    <property type="evidence" value="ECO:0007669"/>
    <property type="project" value="TreeGrafter"/>
</dbReference>
<dbReference type="SUPFAM" id="SSF52777">
    <property type="entry name" value="CoA-dependent acyltransferases"/>
    <property type="match status" value="2"/>
</dbReference>
<dbReference type="CDD" id="cd19531">
    <property type="entry name" value="LCL_NRPS-like"/>
    <property type="match status" value="1"/>
</dbReference>
<dbReference type="InterPro" id="IPR000873">
    <property type="entry name" value="AMP-dep_synth/lig_dom"/>
</dbReference>
<keyword evidence="3" id="KW-0597">Phosphoprotein</keyword>
<dbReference type="Gene3D" id="3.30.559.30">
    <property type="entry name" value="Nonribosomal peptide synthetase, condensation domain"/>
    <property type="match status" value="1"/>
</dbReference>
<dbReference type="InterPro" id="IPR036736">
    <property type="entry name" value="ACP-like_sf"/>
</dbReference>
<dbReference type="InterPro" id="IPR023213">
    <property type="entry name" value="CAT-like_dom_sf"/>
</dbReference>
<dbReference type="Gene3D" id="2.30.38.10">
    <property type="entry name" value="Luciferase, Domain 3"/>
    <property type="match status" value="1"/>
</dbReference>
<dbReference type="SUPFAM" id="SSF47336">
    <property type="entry name" value="ACP-like"/>
    <property type="match status" value="1"/>
</dbReference>
<dbReference type="GO" id="GO:0009403">
    <property type="term" value="P:toxin biosynthetic process"/>
    <property type="evidence" value="ECO:0007669"/>
    <property type="project" value="UniProtKB-ARBA"/>
</dbReference>
<dbReference type="Pfam" id="PF08242">
    <property type="entry name" value="Methyltransf_12"/>
    <property type="match status" value="1"/>
</dbReference>
<dbReference type="FunFam" id="3.40.50.980:FF:000001">
    <property type="entry name" value="Non-ribosomal peptide synthetase"/>
    <property type="match status" value="1"/>
</dbReference>
<dbReference type="PROSITE" id="PS50075">
    <property type="entry name" value="CARRIER"/>
    <property type="match status" value="1"/>
</dbReference>
<dbReference type="FunFam" id="1.10.1200.10:FF:000005">
    <property type="entry name" value="Nonribosomal peptide synthetase 1"/>
    <property type="match status" value="1"/>
</dbReference>
<dbReference type="PANTHER" id="PTHR45527:SF1">
    <property type="entry name" value="FATTY ACID SYNTHASE"/>
    <property type="match status" value="1"/>
</dbReference>
<dbReference type="CDD" id="cd05930">
    <property type="entry name" value="A_NRPS"/>
    <property type="match status" value="1"/>
</dbReference>
<dbReference type="Gene3D" id="3.30.559.10">
    <property type="entry name" value="Chloramphenicol acetyltransferase-like domain"/>
    <property type="match status" value="1"/>
</dbReference>
<dbReference type="NCBIfam" id="TIGR01733">
    <property type="entry name" value="AA-adenyl-dom"/>
    <property type="match status" value="1"/>
</dbReference>
<dbReference type="EMBL" id="QOWE01000011">
    <property type="protein sequence ID" value="RCR68847.1"/>
    <property type="molecule type" value="Genomic_DNA"/>
</dbReference>
<dbReference type="SUPFAM" id="SSF56801">
    <property type="entry name" value="Acetyl-CoA synthetase-like"/>
    <property type="match status" value="1"/>
</dbReference>
<dbReference type="CDD" id="cd02440">
    <property type="entry name" value="AdoMet_MTases"/>
    <property type="match status" value="1"/>
</dbReference>
<dbReference type="Gene3D" id="3.40.50.1820">
    <property type="entry name" value="alpha/beta hydrolase"/>
    <property type="match status" value="1"/>
</dbReference>
<dbReference type="OrthoDB" id="4317020at2"/>
<sequence>MTENIPTPTVTTTVDFNPFAGPEIARVAPSTEPQKEIWTACLLGGDNATRAYNMLTSVVFKGVFDRVAMERAIQMLVDRHEALRMVFSGDGEYLCIYKELAIPVPYLDISTKTDEKKQILVDNYLQKETLHVFDLLNGPLFKTAIFKLADDEHRLVLTAHHSARDGWSMGAMLLDLSALYSAYVLGMPVTLPDAPSFAQYAIEQADFSQSAEYQRIENFWINQYKENVPVFDLPTDFPRPATRTFESGRLDYPMDSELVLAIKKMGLKAGCSFVTTLLAAFEVLLHRLSGHEDIVVGLPAAGQSVTGNNRLVGNCVNLLPLRSHLEPQSTFIDFLKTCRRSVFDAYEHQRLTFSDLVRKLNIPRDASRIPLVPIVFNIDMGMNDGVHFQGLTHELISHPKAYENFELFFNATGSEKALTLECAYNTQLFSAETIGRLMDDFTNLLKTVVANPSVVIGDIQFASENRLSEKLDQWNDTKADYPKQTPLHDLIAQTAAKYPTKTAIRFNQQEISYRTLNETANQLAHYLIQTGIQTGDIVGVAVDRSPEMVIALLAVLKAGAAYLPLDMAYPHERLSFMLTDSSAKLLLTSASQQGRLKSESPELVIEKALADAKTLSKVEPVGRAAGQDLAYVLYTSGSTGKPKGVLIEHRNLVNFMWGMMTAPGIGEDDVLLAVTTISFDIAGLELFLPLVVGATVLLVDLAVARDGRLLLDVVRSERVSIVQATPSTYRMLLDAGWNSPLPVKALCGGEALSNDLADKLTTLCAELWNVYGPTETTVWATVKQIVKGETITIGRPIGNMKAYILDEFLKPVAIGTVGEIYIGGDGVGRGYMNRPELTTERFLKNPFDKSTDGTLYRTGDLGKFLENGEIQCLGRIDHQVKIRGHRIELGEIENIIGTIAEVKETAVIAHETRSGDQVLVAYVVPESVPTNDKAPSWQERWDMIYNVGVEHEKEQKSSEQVLELAIAEQLSGKKDVKEEIDDWVQQSIRRIRALGPKRIMEVGCGAGQLLFELAPASTLYIGTDYSATAIENLREKLALDAGKWRNVKTAVGNADDFSAVPDASLDLVLIHSVAQYFPDTTYLQRVIEEAVKKVAPGGCIFIGDMQGKGTLRMHHTFDQFPRSSAENTVADFKKIIDRRLFIEDELMADPAYFYVLPQVIPAISAVDIQLREGKFLNETTKHHYDIWLYVGNPPEVAKADAVIDWNPDYTLTNLEQSLSTHSGAVLQLRHVFNSRTAEDYTLIQDIDALSDDTLLVEAKQKLSPVPVSVDPATLWAVGEKHRFTTHVRWAGDGSDNLVDVVFIPNDQPNRIPARPASIPVENVSLMDVSRNPFKHNLVVPQEQLQVWKEQIRQHLPDYMVPNNFVVLARMPLTPNGKIDRKALPDPMLDEVENRSNFMAPRTDVEKLVADIWMECLRLEKISVLDNFFELGGHSLIAVQVMTRLEKKTGKRLPLSLLFEYPTVEKLASTLHMNGRSVSWDSLVPIKPQGTKIPLYIVHGAGLHVLLFNTLAINMHPDQPVYGLQAKGINSDDEPLDSIEAIAAYYIDAIMAKNPDGPYALAGYSFGGIIAYEMSRQLKERGKEVKLLAMFDSYADQSNFYDPWLKRVWTDSTTLLKERLYIFTLLRKYPRETIKEKAESLKRKVNQWYRRIRYNEDYLKVFHGNYYKVNETNRIAARNYRLAPQDVTITLFRANKQIAYKKDFEFLGWKPFALKGIRIHDVPGDHMNLFTPPNDKEFARILQNVLDQC</sequence>
<evidence type="ECO:0000313" key="6">
    <source>
        <dbReference type="EMBL" id="RCR68847.1"/>
    </source>
</evidence>